<dbReference type="InterPro" id="IPR004509">
    <property type="entry name" value="Competence_ComEA_HhH"/>
</dbReference>
<dbReference type="PANTHER" id="PTHR21180">
    <property type="entry name" value="ENDONUCLEASE/EXONUCLEASE/PHOSPHATASE FAMILY DOMAIN-CONTAINING PROTEIN 1"/>
    <property type="match status" value="1"/>
</dbReference>
<dbReference type="SUPFAM" id="SSF47781">
    <property type="entry name" value="RuvA domain 2-like"/>
    <property type="match status" value="1"/>
</dbReference>
<feature type="domain" description="Helix-hairpin-helix DNA-binding motif class 1" evidence="2">
    <location>
        <begin position="167"/>
        <end position="186"/>
    </location>
</feature>
<evidence type="ECO:0000259" key="2">
    <source>
        <dbReference type="SMART" id="SM00278"/>
    </source>
</evidence>
<comment type="caution">
    <text evidence="3">The sequence shown here is derived from an EMBL/GenBank/DDBJ whole genome shotgun (WGS) entry which is preliminary data.</text>
</comment>
<dbReference type="InterPro" id="IPR010994">
    <property type="entry name" value="RuvA_2-like"/>
</dbReference>
<evidence type="ECO:0000256" key="1">
    <source>
        <dbReference type="SAM" id="Phobius"/>
    </source>
</evidence>
<keyword evidence="4" id="KW-1185">Reference proteome</keyword>
<proteinExistence type="predicted"/>
<dbReference type="InterPro" id="IPR051675">
    <property type="entry name" value="Endo/Exo/Phosphatase_dom_1"/>
</dbReference>
<organism evidence="3 4">
    <name type="scientific">Ornithinibacillus salinisoli</name>
    <dbReference type="NCBI Taxonomy" id="1848459"/>
    <lineage>
        <taxon>Bacteria</taxon>
        <taxon>Bacillati</taxon>
        <taxon>Bacillota</taxon>
        <taxon>Bacilli</taxon>
        <taxon>Bacillales</taxon>
        <taxon>Bacillaceae</taxon>
        <taxon>Ornithinibacillus</taxon>
    </lineage>
</organism>
<dbReference type="RefSeq" id="WP_377556930.1">
    <property type="nucleotide sequence ID" value="NZ_JBHUHQ010000021.1"/>
</dbReference>
<feature type="transmembrane region" description="Helical" evidence="1">
    <location>
        <begin position="6"/>
        <end position="24"/>
    </location>
</feature>
<evidence type="ECO:0000313" key="4">
    <source>
        <dbReference type="Proteomes" id="UP001597383"/>
    </source>
</evidence>
<dbReference type="EMBL" id="JBHUHQ010000021">
    <property type="protein sequence ID" value="MFD2046127.1"/>
    <property type="molecule type" value="Genomic_DNA"/>
</dbReference>
<feature type="domain" description="Helix-hairpin-helix DNA-binding motif class 1" evidence="2">
    <location>
        <begin position="137"/>
        <end position="156"/>
    </location>
</feature>
<gene>
    <name evidence="3" type="ORF">ACFSJF_17780</name>
</gene>
<keyword evidence="1" id="KW-1133">Transmembrane helix</keyword>
<reference evidence="4" key="1">
    <citation type="journal article" date="2019" name="Int. J. Syst. Evol. Microbiol.">
        <title>The Global Catalogue of Microorganisms (GCM) 10K type strain sequencing project: providing services to taxonomists for standard genome sequencing and annotation.</title>
        <authorList>
            <consortium name="The Broad Institute Genomics Platform"/>
            <consortium name="The Broad Institute Genome Sequencing Center for Infectious Disease"/>
            <person name="Wu L."/>
            <person name="Ma J."/>
        </authorList>
    </citation>
    <scope>NUCLEOTIDE SEQUENCE [LARGE SCALE GENOMIC DNA]</scope>
    <source>
        <strain evidence="4">R28</strain>
    </source>
</reference>
<name>A0ABW4W2X5_9BACI</name>
<dbReference type="Gene3D" id="1.10.150.280">
    <property type="entry name" value="AF1531-like domain"/>
    <property type="match status" value="1"/>
</dbReference>
<dbReference type="Pfam" id="PF12836">
    <property type="entry name" value="HHH_3"/>
    <property type="match status" value="1"/>
</dbReference>
<accession>A0ABW4W2X5</accession>
<keyword evidence="1" id="KW-0472">Membrane</keyword>
<dbReference type="NCBIfam" id="TIGR00426">
    <property type="entry name" value="competence protein ComEA helix-hairpin-helix repeat region"/>
    <property type="match status" value="1"/>
</dbReference>
<dbReference type="InterPro" id="IPR003583">
    <property type="entry name" value="Hlx-hairpin-Hlx_DNA-bd_motif"/>
</dbReference>
<dbReference type="Proteomes" id="UP001597383">
    <property type="component" value="Unassembled WGS sequence"/>
</dbReference>
<protein>
    <submittedName>
        <fullName evidence="3">Helix-hairpin-helix domain-containing protein</fullName>
    </submittedName>
</protein>
<keyword evidence="1" id="KW-0812">Transmembrane</keyword>
<dbReference type="PANTHER" id="PTHR21180:SF32">
    <property type="entry name" value="ENDONUCLEASE_EXONUCLEASE_PHOSPHATASE FAMILY DOMAIN-CONTAINING PROTEIN 1"/>
    <property type="match status" value="1"/>
</dbReference>
<dbReference type="SMART" id="SM00278">
    <property type="entry name" value="HhH1"/>
    <property type="match status" value="2"/>
</dbReference>
<dbReference type="InterPro" id="IPR019554">
    <property type="entry name" value="Soluble_ligand-bd"/>
</dbReference>
<evidence type="ECO:0000313" key="3">
    <source>
        <dbReference type="EMBL" id="MFD2046127.1"/>
    </source>
</evidence>
<dbReference type="Pfam" id="PF10531">
    <property type="entry name" value="SLBB"/>
    <property type="match status" value="1"/>
</dbReference>
<sequence length="190" mass="21128">MKKYSFFILIGFVIIIVLISTSKFSKDEQEAYIPITADTPNEPIESLEEIQNESEIVVDIKGEVFNPGVYKMTINSRVEDVVKMAGGFSENADQTVVNLAQKVHDEMIIVVPEVGEEQTTITKDNEGKIRVNYASIEEIQTLNGIGPSKAQAIIQYREENGFFGSVEDLLNVSGIGEKTLENIQDEIIIP</sequence>